<feature type="transmembrane region" description="Helical" evidence="5">
    <location>
        <begin position="269"/>
        <end position="289"/>
    </location>
</feature>
<dbReference type="InterPro" id="IPR002810">
    <property type="entry name" value="NfeD-like_C"/>
</dbReference>
<feature type="transmembrane region" description="Helical" evidence="5">
    <location>
        <begin position="358"/>
        <end position="376"/>
    </location>
</feature>
<feature type="domain" description="NfeD-like C-terminal" evidence="6">
    <location>
        <begin position="404"/>
        <end position="456"/>
    </location>
</feature>
<dbReference type="Proteomes" id="UP000095591">
    <property type="component" value="Unassembled WGS sequence"/>
</dbReference>
<evidence type="ECO:0000259" key="7">
    <source>
        <dbReference type="Pfam" id="PF24961"/>
    </source>
</evidence>
<gene>
    <name evidence="9" type="ORF">ERS852429_03115</name>
</gene>
<feature type="transmembrane region" description="Helical" evidence="5">
    <location>
        <begin position="242"/>
        <end position="262"/>
    </location>
</feature>
<feature type="domain" description="NfeD1b N-terminal" evidence="8">
    <location>
        <begin position="29"/>
        <end position="229"/>
    </location>
</feature>
<dbReference type="AlphaFoldDB" id="A0A173VIZ4"/>
<feature type="transmembrane region" description="Helical" evidence="5">
    <location>
        <begin position="295"/>
        <end position="313"/>
    </location>
</feature>
<dbReference type="Pfam" id="PF25145">
    <property type="entry name" value="NfeD1b_N"/>
    <property type="match status" value="1"/>
</dbReference>
<evidence type="ECO:0000259" key="6">
    <source>
        <dbReference type="Pfam" id="PF01957"/>
    </source>
</evidence>
<dbReference type="CDD" id="cd07021">
    <property type="entry name" value="Clp_protease_NfeD_like"/>
    <property type="match status" value="1"/>
</dbReference>
<dbReference type="SUPFAM" id="SSF141322">
    <property type="entry name" value="NfeD domain-like"/>
    <property type="match status" value="1"/>
</dbReference>
<dbReference type="PANTHER" id="PTHR33507">
    <property type="entry name" value="INNER MEMBRANE PROTEIN YBBJ"/>
    <property type="match status" value="1"/>
</dbReference>
<protein>
    <submittedName>
        <fullName evidence="9">Signal peptide peptidase SppA, 36K type</fullName>
    </submittedName>
</protein>
<keyword evidence="2 5" id="KW-0812">Transmembrane</keyword>
<dbReference type="PANTHER" id="PTHR33507:SF3">
    <property type="entry name" value="INNER MEMBRANE PROTEIN YBBJ"/>
    <property type="match status" value="1"/>
</dbReference>
<evidence type="ECO:0000313" key="9">
    <source>
        <dbReference type="EMBL" id="CUN27054.1"/>
    </source>
</evidence>
<evidence type="ECO:0000256" key="3">
    <source>
        <dbReference type="ARBA" id="ARBA00022989"/>
    </source>
</evidence>
<dbReference type="InterPro" id="IPR012340">
    <property type="entry name" value="NA-bd_OB-fold"/>
</dbReference>
<dbReference type="Gene3D" id="2.40.50.140">
    <property type="entry name" value="Nucleic acid-binding proteins"/>
    <property type="match status" value="1"/>
</dbReference>
<dbReference type="InterPro" id="IPR056738">
    <property type="entry name" value="NfeD1b_N"/>
</dbReference>
<evidence type="ECO:0000313" key="10">
    <source>
        <dbReference type="Proteomes" id="UP000095591"/>
    </source>
</evidence>
<dbReference type="Pfam" id="PF24961">
    <property type="entry name" value="NfeD_membrane"/>
    <property type="match status" value="1"/>
</dbReference>
<proteinExistence type="predicted"/>
<evidence type="ECO:0000259" key="8">
    <source>
        <dbReference type="Pfam" id="PF25145"/>
    </source>
</evidence>
<dbReference type="Gene3D" id="3.90.226.10">
    <property type="entry name" value="2-enoyl-CoA Hydratase, Chain A, domain 1"/>
    <property type="match status" value="1"/>
</dbReference>
<feature type="domain" description="NfeD integral membrane" evidence="7">
    <location>
        <begin position="248"/>
        <end position="373"/>
    </location>
</feature>
<dbReference type="SUPFAM" id="SSF52096">
    <property type="entry name" value="ClpP/crotonase"/>
    <property type="match status" value="1"/>
</dbReference>
<evidence type="ECO:0000256" key="2">
    <source>
        <dbReference type="ARBA" id="ARBA00022692"/>
    </source>
</evidence>
<keyword evidence="4 5" id="KW-0472">Membrane</keyword>
<comment type="subcellular location">
    <subcellularLocation>
        <location evidence="1">Membrane</location>
        <topology evidence="1">Multi-pass membrane protein</topology>
    </subcellularLocation>
</comment>
<keyword evidence="3 5" id="KW-1133">Transmembrane helix</keyword>
<evidence type="ECO:0000256" key="4">
    <source>
        <dbReference type="ARBA" id="ARBA00023136"/>
    </source>
</evidence>
<reference evidence="9 10" key="1">
    <citation type="submission" date="2015-09" db="EMBL/GenBank/DDBJ databases">
        <authorList>
            <consortium name="Pathogen Informatics"/>
        </authorList>
    </citation>
    <scope>NUCLEOTIDE SEQUENCE [LARGE SCALE GENOMIC DNA]</scope>
    <source>
        <strain evidence="9 10">2789STDY5608872</strain>
    </source>
</reference>
<dbReference type="GO" id="GO:0005886">
    <property type="term" value="C:plasma membrane"/>
    <property type="evidence" value="ECO:0007669"/>
    <property type="project" value="TreeGrafter"/>
</dbReference>
<evidence type="ECO:0000256" key="1">
    <source>
        <dbReference type="ARBA" id="ARBA00004141"/>
    </source>
</evidence>
<organism evidence="9 10">
    <name type="scientific">Parabacteroides distasonis</name>
    <dbReference type="NCBI Taxonomy" id="823"/>
    <lineage>
        <taxon>Bacteria</taxon>
        <taxon>Pseudomonadati</taxon>
        <taxon>Bacteroidota</taxon>
        <taxon>Bacteroidia</taxon>
        <taxon>Bacteroidales</taxon>
        <taxon>Tannerellaceae</taxon>
        <taxon>Parabacteroides</taxon>
    </lineage>
</organism>
<name>A0A173VIZ4_PARDI</name>
<dbReference type="InterPro" id="IPR052165">
    <property type="entry name" value="Membrane_assoc_protease"/>
</dbReference>
<dbReference type="EMBL" id="CYXP01000007">
    <property type="protein sequence ID" value="CUN27054.1"/>
    <property type="molecule type" value="Genomic_DNA"/>
</dbReference>
<sequence>MKRLLTILTAIVLILAISLQSEAKEKSLIYTIDIKKEIDNTTWIYLHNGLSEAKQLNADAILLHMNTYGGLLESADSMRTAILYSPIPIYVFIDNNAASAGALISIACKKIYMRKGANIGAATVVNQTGAALPDKYQSYMRSMIRSTAEAQGKDTLIQNGDTIYKWKRDPLIAEAMVDDRVIVPNLIDSGKVLTLTSQEALKWGYCDGIAESPDQVITEYIGCKDYEIKSYEPSWFDNVKGFFMSPVIQGLLIIIIIGGIYFEMQTPGLGFPSAAAIIAAILYFAPLYMDGLAENWEILLFILGVILIMLEIFVIPGFGIAGISGIILVVGGLTMSLLNNTVFDFQNVSGMDTGRAALTVLLGLGIGFTLVIWLSNKIGHKGPLKKMALNADLEKAVSSPNLTQLIGKEGTAATVLRPSGKVSIEGELYDGVSESGFIEKGTPIKVVRFESAQVYVINL</sequence>
<accession>A0A173VIZ4</accession>
<dbReference type="InterPro" id="IPR029045">
    <property type="entry name" value="ClpP/crotonase-like_dom_sf"/>
</dbReference>
<dbReference type="RefSeq" id="WP_057319772.1">
    <property type="nucleotide sequence ID" value="NZ_CP103256.1"/>
</dbReference>
<evidence type="ECO:0000256" key="5">
    <source>
        <dbReference type="SAM" id="Phobius"/>
    </source>
</evidence>
<dbReference type="InterPro" id="IPR056739">
    <property type="entry name" value="NfeD_membrane"/>
</dbReference>
<feature type="transmembrane region" description="Helical" evidence="5">
    <location>
        <begin position="320"/>
        <end position="338"/>
    </location>
</feature>
<dbReference type="Pfam" id="PF01957">
    <property type="entry name" value="NfeD"/>
    <property type="match status" value="1"/>
</dbReference>